<dbReference type="PROSITE" id="PS50987">
    <property type="entry name" value="HTH_ARSR_2"/>
    <property type="match status" value="1"/>
</dbReference>
<dbReference type="SMART" id="SM00418">
    <property type="entry name" value="HTH_ARSR"/>
    <property type="match status" value="1"/>
</dbReference>
<dbReference type="GO" id="GO:0046685">
    <property type="term" value="P:response to arsenic-containing substance"/>
    <property type="evidence" value="ECO:0007669"/>
    <property type="project" value="UniProtKB-KW"/>
</dbReference>
<dbReference type="Gene3D" id="1.10.10.10">
    <property type="entry name" value="Winged helix-like DNA-binding domain superfamily/Winged helix DNA-binding domain"/>
    <property type="match status" value="1"/>
</dbReference>
<evidence type="ECO:0000256" key="3">
    <source>
        <dbReference type="ARBA" id="ARBA00023125"/>
    </source>
</evidence>
<proteinExistence type="predicted"/>
<evidence type="ECO:0000256" key="4">
    <source>
        <dbReference type="ARBA" id="ARBA00023163"/>
    </source>
</evidence>
<dbReference type="Pfam" id="PF01022">
    <property type="entry name" value="HTH_5"/>
    <property type="match status" value="1"/>
</dbReference>
<feature type="domain" description="HTH arsR-type" evidence="5">
    <location>
        <begin position="1"/>
        <end position="93"/>
    </location>
</feature>
<reference evidence="6 7" key="1">
    <citation type="submission" date="2020-05" db="EMBL/GenBank/DDBJ databases">
        <title>Thiomicrorhabdus sediminis sp.nov. and Thiomicrorhabdus xiamenensis sp.nov., novel sulfur-oxidizing bacteria isolated from coastal sediment.</title>
        <authorList>
            <person name="Liu X."/>
        </authorList>
    </citation>
    <scope>NUCLEOTIDE SEQUENCE [LARGE SCALE GENOMIC DNA]</scope>
    <source>
        <strain evidence="6 7">G2</strain>
    </source>
</reference>
<dbReference type="InterPro" id="IPR001845">
    <property type="entry name" value="HTH_ArsR_DNA-bd_dom"/>
</dbReference>
<evidence type="ECO:0000256" key="1">
    <source>
        <dbReference type="ARBA" id="ARBA00022849"/>
    </source>
</evidence>
<dbReference type="InterPro" id="IPR036390">
    <property type="entry name" value="WH_DNA-bd_sf"/>
</dbReference>
<evidence type="ECO:0000259" key="5">
    <source>
        <dbReference type="PROSITE" id="PS50987"/>
    </source>
</evidence>
<dbReference type="GO" id="GO:0003677">
    <property type="term" value="F:DNA binding"/>
    <property type="evidence" value="ECO:0007669"/>
    <property type="project" value="UniProtKB-KW"/>
</dbReference>
<keyword evidence="7" id="KW-1185">Reference proteome</keyword>
<dbReference type="NCBIfam" id="NF033788">
    <property type="entry name" value="HTH_metalloreg"/>
    <property type="match status" value="1"/>
</dbReference>
<dbReference type="SUPFAM" id="SSF46785">
    <property type="entry name" value="Winged helix' DNA-binding domain"/>
    <property type="match status" value="1"/>
</dbReference>
<dbReference type="EMBL" id="CP054020">
    <property type="protein sequence ID" value="QKI89963.1"/>
    <property type="molecule type" value="Genomic_DNA"/>
</dbReference>
<dbReference type="CDD" id="cd00090">
    <property type="entry name" value="HTH_ARSR"/>
    <property type="match status" value="1"/>
</dbReference>
<dbReference type="AlphaFoldDB" id="A0A7D4SSY2"/>
<evidence type="ECO:0000313" key="7">
    <source>
        <dbReference type="Proteomes" id="UP000504724"/>
    </source>
</evidence>
<keyword evidence="1" id="KW-0059">Arsenical resistance</keyword>
<keyword evidence="4" id="KW-0804">Transcription</keyword>
<gene>
    <name evidence="6" type="ORF">HQN79_10470</name>
</gene>
<dbReference type="RefSeq" id="WP_173286283.1">
    <property type="nucleotide sequence ID" value="NZ_CP054020.1"/>
</dbReference>
<accession>A0A7D4SSY2</accession>
<dbReference type="PANTHER" id="PTHR33154">
    <property type="entry name" value="TRANSCRIPTIONAL REGULATOR, ARSR FAMILY"/>
    <property type="match status" value="1"/>
</dbReference>
<sequence>MTLETVTQTFKALSEPVRLRIVHLLLQRESLCVCDLVETLELNQSTVSRHLAYLKNSGLVTSWRDGTWMHYALIPETLQILNLEVLKRHLSEQLSLDLQKLQAYEQKPRSCNL</sequence>
<evidence type="ECO:0000313" key="6">
    <source>
        <dbReference type="EMBL" id="QKI89963.1"/>
    </source>
</evidence>
<evidence type="ECO:0000256" key="2">
    <source>
        <dbReference type="ARBA" id="ARBA00023015"/>
    </source>
</evidence>
<dbReference type="PANTHER" id="PTHR33154:SF18">
    <property type="entry name" value="ARSENICAL RESISTANCE OPERON REPRESSOR"/>
    <property type="match status" value="1"/>
</dbReference>
<dbReference type="GO" id="GO:0003700">
    <property type="term" value="F:DNA-binding transcription factor activity"/>
    <property type="evidence" value="ECO:0007669"/>
    <property type="project" value="InterPro"/>
</dbReference>
<dbReference type="PRINTS" id="PR00778">
    <property type="entry name" value="HTHARSR"/>
</dbReference>
<dbReference type="InterPro" id="IPR051081">
    <property type="entry name" value="HTH_MetalResp_TranReg"/>
</dbReference>
<dbReference type="Proteomes" id="UP000504724">
    <property type="component" value="Chromosome"/>
</dbReference>
<dbReference type="InterPro" id="IPR036388">
    <property type="entry name" value="WH-like_DNA-bd_sf"/>
</dbReference>
<dbReference type="KEGG" id="txa:HQN79_10470"/>
<protein>
    <submittedName>
        <fullName evidence="6">Helix-turn-helix transcriptional regulator</fullName>
    </submittedName>
</protein>
<organism evidence="6 7">
    <name type="scientific">Thiomicrorhabdus xiamenensis</name>
    <dbReference type="NCBI Taxonomy" id="2739063"/>
    <lineage>
        <taxon>Bacteria</taxon>
        <taxon>Pseudomonadati</taxon>
        <taxon>Pseudomonadota</taxon>
        <taxon>Gammaproteobacteria</taxon>
        <taxon>Thiotrichales</taxon>
        <taxon>Piscirickettsiaceae</taxon>
        <taxon>Thiomicrorhabdus</taxon>
    </lineage>
</organism>
<keyword evidence="2" id="KW-0805">Transcription regulation</keyword>
<dbReference type="InterPro" id="IPR011991">
    <property type="entry name" value="ArsR-like_HTH"/>
</dbReference>
<keyword evidence="3" id="KW-0238">DNA-binding</keyword>
<name>A0A7D4SSY2_9GAMM</name>